<accession>A0A4Q1BKS2</accession>
<dbReference type="PANTHER" id="PTHR45625:SF4">
    <property type="entry name" value="PEPTIDYLPROLYL ISOMERASE DOMAIN AND WD REPEAT-CONTAINING PROTEIN 1"/>
    <property type="match status" value="1"/>
</dbReference>
<evidence type="ECO:0000313" key="12">
    <source>
        <dbReference type="Proteomes" id="UP000289152"/>
    </source>
</evidence>
<dbReference type="EC" id="5.2.1.8" evidence="3"/>
<evidence type="ECO:0000313" key="11">
    <source>
        <dbReference type="EMBL" id="RXK38359.1"/>
    </source>
</evidence>
<evidence type="ECO:0000256" key="9">
    <source>
        <dbReference type="SAM" id="MobiDB-lite"/>
    </source>
</evidence>
<dbReference type="SMART" id="SM00320">
    <property type="entry name" value="WD40"/>
    <property type="match status" value="4"/>
</dbReference>
<dbReference type="FunCoup" id="A0A4Q1BKS2">
    <property type="interactions" value="730"/>
</dbReference>
<keyword evidence="4 8" id="KW-0853">WD repeat</keyword>
<evidence type="ECO:0000256" key="7">
    <source>
        <dbReference type="ARBA" id="ARBA00023235"/>
    </source>
</evidence>
<dbReference type="Gene3D" id="2.40.100.10">
    <property type="entry name" value="Cyclophilin-like"/>
    <property type="match status" value="1"/>
</dbReference>
<evidence type="ECO:0000256" key="2">
    <source>
        <dbReference type="ARBA" id="ARBA00007365"/>
    </source>
</evidence>
<dbReference type="InterPro" id="IPR044666">
    <property type="entry name" value="Cyclophilin_A-like"/>
</dbReference>
<evidence type="ECO:0000259" key="10">
    <source>
        <dbReference type="PROSITE" id="PS50072"/>
    </source>
</evidence>
<dbReference type="GO" id="GO:0006457">
    <property type="term" value="P:protein folding"/>
    <property type="evidence" value="ECO:0007669"/>
    <property type="project" value="InterPro"/>
</dbReference>
<dbReference type="InterPro" id="IPR001680">
    <property type="entry name" value="WD40_rpt"/>
</dbReference>
<keyword evidence="7 11" id="KW-0413">Isomerase</keyword>
<dbReference type="STRING" id="5217.A0A4Q1BKS2"/>
<feature type="compositionally biased region" description="Basic and acidic residues" evidence="9">
    <location>
        <begin position="20"/>
        <end position="44"/>
    </location>
</feature>
<keyword evidence="6" id="KW-0697">Rotamase</keyword>
<dbReference type="SUPFAM" id="SSF50891">
    <property type="entry name" value="Cyclophilin-like"/>
    <property type="match status" value="1"/>
</dbReference>
<dbReference type="GO" id="GO:0003755">
    <property type="term" value="F:peptidyl-prolyl cis-trans isomerase activity"/>
    <property type="evidence" value="ECO:0007669"/>
    <property type="project" value="UniProtKB-KW"/>
</dbReference>
<comment type="caution">
    <text evidence="11">The sequence shown here is derived from an EMBL/GenBank/DDBJ whole genome shotgun (WGS) entry which is preliminary data.</text>
</comment>
<dbReference type="SUPFAM" id="SSF50978">
    <property type="entry name" value="WD40 repeat-like"/>
    <property type="match status" value="1"/>
</dbReference>
<evidence type="ECO:0000256" key="4">
    <source>
        <dbReference type="ARBA" id="ARBA00022574"/>
    </source>
</evidence>
<proteinExistence type="inferred from homology"/>
<feature type="region of interest" description="Disordered" evidence="9">
    <location>
        <begin position="1"/>
        <end position="78"/>
    </location>
</feature>
<dbReference type="PRINTS" id="PR00153">
    <property type="entry name" value="CSAPPISMRASE"/>
</dbReference>
<keyword evidence="12" id="KW-1185">Reference proteome</keyword>
<protein>
    <recommendedName>
        <fullName evidence="3">peptidylprolyl isomerase</fullName>
        <ecNumber evidence="3">5.2.1.8</ecNumber>
    </recommendedName>
</protein>
<keyword evidence="5" id="KW-0677">Repeat</keyword>
<dbReference type="PROSITE" id="PS50072">
    <property type="entry name" value="CSA_PPIASE_2"/>
    <property type="match status" value="1"/>
</dbReference>
<comment type="catalytic activity">
    <reaction evidence="1">
        <text>[protein]-peptidylproline (omega=180) = [protein]-peptidylproline (omega=0)</text>
        <dbReference type="Rhea" id="RHEA:16237"/>
        <dbReference type="Rhea" id="RHEA-COMP:10747"/>
        <dbReference type="Rhea" id="RHEA-COMP:10748"/>
        <dbReference type="ChEBI" id="CHEBI:83833"/>
        <dbReference type="ChEBI" id="CHEBI:83834"/>
        <dbReference type="EC" id="5.2.1.8"/>
    </reaction>
</comment>
<dbReference type="Proteomes" id="UP000289152">
    <property type="component" value="Unassembled WGS sequence"/>
</dbReference>
<reference evidence="11 12" key="1">
    <citation type="submission" date="2016-06" db="EMBL/GenBank/DDBJ databases">
        <title>Evolution of pathogenesis and genome organization in the Tremellales.</title>
        <authorList>
            <person name="Cuomo C."/>
            <person name="Litvintseva A."/>
            <person name="Heitman J."/>
            <person name="Chen Y."/>
            <person name="Sun S."/>
            <person name="Springer D."/>
            <person name="Dromer F."/>
            <person name="Young S."/>
            <person name="Zeng Q."/>
            <person name="Chapman S."/>
            <person name="Gujja S."/>
            <person name="Saif S."/>
            <person name="Birren B."/>
        </authorList>
    </citation>
    <scope>NUCLEOTIDE SEQUENCE [LARGE SCALE GENOMIC DNA]</scope>
    <source>
        <strain evidence="11 12">ATCC 28783</strain>
    </source>
</reference>
<dbReference type="InterPro" id="IPR036322">
    <property type="entry name" value="WD40_repeat_dom_sf"/>
</dbReference>
<evidence type="ECO:0000256" key="8">
    <source>
        <dbReference type="PROSITE-ProRule" id="PRU00221"/>
    </source>
</evidence>
<dbReference type="InterPro" id="IPR002130">
    <property type="entry name" value="Cyclophilin-type_PPIase_dom"/>
</dbReference>
<evidence type="ECO:0000256" key="3">
    <source>
        <dbReference type="ARBA" id="ARBA00013194"/>
    </source>
</evidence>
<feature type="compositionally biased region" description="Acidic residues" evidence="9">
    <location>
        <begin position="49"/>
        <end position="58"/>
    </location>
</feature>
<dbReference type="VEuPathDB" id="FungiDB:TREMEDRAFT_44072"/>
<dbReference type="OrthoDB" id="10264753at2759"/>
<sequence>MSEQAGPSSPPQALGKRGRNGNDTRSPERAENGVEGENGHKELEMPSGDMDDSSDEEIGPMPSTSNGEASSKKRKKKRAVLPHEKLYLDHLPDADRYYKSFMHRDNLNSVTMTKTGFVLTSSIDGYLKIWKKQERGIEFVKQFRTSLKSIVATSASDDGVLYATVSESGEGRVFDVVNFDMINIIKFPFTPKTCCWIHQPGTGQTLLAVSDVSSPAIRIYDGRGDGKPLYELIKLHKAPVHIISYTPKYDCVISADEDGFVEYWQPNEPWGLPPIPGLWEFKSSTDLYQFKKTKSIPTCITFSPDSSHFIALTIPSRSVHIFNFLTAKLTRTYDESLTATSEMQQAGTAVYKLDDMDFGRRLAIERELDKSESGPGGALRACNAVWDETGNFILYPTMLGIKVVNTVTNKVARVIGKDETLRFLNLALYQGAPAKKGITTLAMVASANPLLQDKAQRDPHLFVTGYKKSRFYLFGRGDQEETKSGERDVFNERPTREEQTVMVSEPVKAKVLPTNATIHTTMGDIHLKLFPEAAPKAVENFAELVKKGYYNNLVFHRVIKKFMIQGGCPFGDGTGGESIWGGNFEDEFSPSARHDRPFTLSMANAGPGTNGSQFFITTVPTPWLDDKHTVFGRAVGGLDVITEIENVKVDKNDKPWEDVVMRSLECF</sequence>
<dbReference type="InParanoid" id="A0A4Q1BKS2"/>
<name>A0A4Q1BKS2_TREME</name>
<dbReference type="Gene3D" id="2.130.10.10">
    <property type="entry name" value="YVTN repeat-like/Quinoprotein amine dehydrogenase"/>
    <property type="match status" value="1"/>
</dbReference>
<dbReference type="PROSITE" id="PS00170">
    <property type="entry name" value="CSA_PPIASE_1"/>
    <property type="match status" value="1"/>
</dbReference>
<evidence type="ECO:0000256" key="1">
    <source>
        <dbReference type="ARBA" id="ARBA00000971"/>
    </source>
</evidence>
<dbReference type="CDD" id="cd01927">
    <property type="entry name" value="cyclophilin_WD40"/>
    <property type="match status" value="1"/>
</dbReference>
<dbReference type="FunFam" id="2.130.10.10:FF:000450">
    <property type="entry name" value="Peptidylprolyl isomerase domain and WD-repeat protein 1"/>
    <property type="match status" value="1"/>
</dbReference>
<dbReference type="InterPro" id="IPR020892">
    <property type="entry name" value="Cyclophilin-type_PPIase_CS"/>
</dbReference>
<dbReference type="AlphaFoldDB" id="A0A4Q1BKS2"/>
<feature type="repeat" description="WD" evidence="8">
    <location>
        <begin position="233"/>
        <end position="265"/>
    </location>
</feature>
<feature type="domain" description="PPIase cyclophilin-type" evidence="10">
    <location>
        <begin position="519"/>
        <end position="666"/>
    </location>
</feature>
<comment type="similarity">
    <text evidence="2">Belongs to the cyclophilin-type PPIase family.</text>
</comment>
<evidence type="ECO:0000256" key="5">
    <source>
        <dbReference type="ARBA" id="ARBA00022737"/>
    </source>
</evidence>
<evidence type="ECO:0000256" key="6">
    <source>
        <dbReference type="ARBA" id="ARBA00023110"/>
    </source>
</evidence>
<dbReference type="PANTHER" id="PTHR45625">
    <property type="entry name" value="PEPTIDYL-PROLYL CIS-TRANS ISOMERASE-RELATED"/>
    <property type="match status" value="1"/>
</dbReference>
<dbReference type="InterPro" id="IPR029000">
    <property type="entry name" value="Cyclophilin-like_dom_sf"/>
</dbReference>
<gene>
    <name evidence="11" type="ORF">M231_04401</name>
</gene>
<organism evidence="11 12">
    <name type="scientific">Tremella mesenterica</name>
    <name type="common">Jelly fungus</name>
    <dbReference type="NCBI Taxonomy" id="5217"/>
    <lineage>
        <taxon>Eukaryota</taxon>
        <taxon>Fungi</taxon>
        <taxon>Dikarya</taxon>
        <taxon>Basidiomycota</taxon>
        <taxon>Agaricomycotina</taxon>
        <taxon>Tremellomycetes</taxon>
        <taxon>Tremellales</taxon>
        <taxon>Tremellaceae</taxon>
        <taxon>Tremella</taxon>
    </lineage>
</organism>
<dbReference type="InterPro" id="IPR015943">
    <property type="entry name" value="WD40/YVTN_repeat-like_dom_sf"/>
</dbReference>
<dbReference type="FunFam" id="2.40.100.10:FF:000003">
    <property type="entry name" value="Peptidylprolyl isomerase domain and WD repeat-containing 1"/>
    <property type="match status" value="1"/>
</dbReference>
<dbReference type="PROSITE" id="PS50082">
    <property type="entry name" value="WD_REPEATS_2"/>
    <property type="match status" value="1"/>
</dbReference>
<dbReference type="EMBL" id="SDIL01000049">
    <property type="protein sequence ID" value="RXK38359.1"/>
    <property type="molecule type" value="Genomic_DNA"/>
</dbReference>
<dbReference type="GO" id="GO:0005634">
    <property type="term" value="C:nucleus"/>
    <property type="evidence" value="ECO:0007669"/>
    <property type="project" value="UniProtKB-ARBA"/>
</dbReference>
<dbReference type="Pfam" id="PF00160">
    <property type="entry name" value="Pro_isomerase"/>
    <property type="match status" value="1"/>
</dbReference>